<accession>A0ABY7NHE5</accession>
<organism evidence="2 3">
    <name type="scientific">Sphingomonas abietis</name>
    <dbReference type="NCBI Taxonomy" id="3012344"/>
    <lineage>
        <taxon>Bacteria</taxon>
        <taxon>Pseudomonadati</taxon>
        <taxon>Pseudomonadota</taxon>
        <taxon>Alphaproteobacteria</taxon>
        <taxon>Sphingomonadales</taxon>
        <taxon>Sphingomonadaceae</taxon>
        <taxon>Sphingomonas</taxon>
    </lineage>
</organism>
<dbReference type="NCBIfam" id="TIGR04433">
    <property type="entry name" value="UrcA_uranyl"/>
    <property type="match status" value="1"/>
</dbReference>
<evidence type="ECO:0000313" key="3">
    <source>
        <dbReference type="Proteomes" id="UP001210865"/>
    </source>
</evidence>
<name>A0ABY7NHE5_9SPHN</name>
<evidence type="ECO:0000313" key="2">
    <source>
        <dbReference type="EMBL" id="WBO20748.1"/>
    </source>
</evidence>
<evidence type="ECO:0000256" key="1">
    <source>
        <dbReference type="SAM" id="SignalP"/>
    </source>
</evidence>
<protein>
    <submittedName>
        <fullName evidence="2">UrcA family protein</fullName>
    </submittedName>
</protein>
<dbReference type="InterPro" id="IPR030972">
    <property type="entry name" value="UrcA_uranyl"/>
</dbReference>
<reference evidence="2 3" key="1">
    <citation type="submission" date="2022-12" db="EMBL/GenBank/DDBJ databases">
        <title>Sphingomonas abieness sp. nov., an endophytic bacterium isolated from Abies koreana.</title>
        <authorList>
            <person name="Jiang L."/>
            <person name="Lee J."/>
        </authorList>
    </citation>
    <scope>NUCLEOTIDE SEQUENCE [LARGE SCALE GENOMIC DNA]</scope>
    <source>
        <strain evidence="3">PAMB 00755</strain>
    </source>
</reference>
<keyword evidence="3" id="KW-1185">Reference proteome</keyword>
<gene>
    <name evidence="2" type="ORF">PBT88_11035</name>
</gene>
<dbReference type="RefSeq" id="WP_270075398.1">
    <property type="nucleotide sequence ID" value="NZ_CP115174.1"/>
</dbReference>
<feature type="chain" id="PRO_5046919712" evidence="1">
    <location>
        <begin position="23"/>
        <end position="114"/>
    </location>
</feature>
<dbReference type="EMBL" id="CP115174">
    <property type="protein sequence ID" value="WBO20748.1"/>
    <property type="molecule type" value="Genomic_DNA"/>
</dbReference>
<proteinExistence type="predicted"/>
<dbReference type="Proteomes" id="UP001210865">
    <property type="component" value="Chromosome"/>
</dbReference>
<sequence>MSFRNHATAVALALSLAAPVTARGVGDDLTTSVVVKRIAVHSPADARRLERRLGEAALAVCGAEGHELSEYRNAIRRSACYSDAMAAARANAGIADAKRSAIALEAPSAASGRP</sequence>
<keyword evidence="1" id="KW-0732">Signal</keyword>
<feature type="signal peptide" evidence="1">
    <location>
        <begin position="1"/>
        <end position="22"/>
    </location>
</feature>